<dbReference type="PANTHER" id="PTHR47821">
    <property type="entry name" value="PHOSPHOGLYCERATE MUTASE FAMILY PROTEIN"/>
    <property type="match status" value="1"/>
</dbReference>
<evidence type="ECO:0000313" key="2">
    <source>
        <dbReference type="EMBL" id="CAF1325849.1"/>
    </source>
</evidence>
<gene>
    <name evidence="1" type="ORF">EDS130_LOCUS8528</name>
    <name evidence="2" type="ORF">XAT740_LOCUS30167</name>
</gene>
<proteinExistence type="predicted"/>
<keyword evidence="3" id="KW-1185">Reference proteome</keyword>
<name>A0A813Y292_ADIRI</name>
<dbReference type="EMBL" id="CAJNOJ010000027">
    <property type="protein sequence ID" value="CAF0875815.1"/>
    <property type="molecule type" value="Genomic_DNA"/>
</dbReference>
<dbReference type="CDD" id="cd07067">
    <property type="entry name" value="HP_PGM_like"/>
    <property type="match status" value="1"/>
</dbReference>
<dbReference type="EMBL" id="CAJNOR010002669">
    <property type="protein sequence ID" value="CAF1325849.1"/>
    <property type="molecule type" value="Genomic_DNA"/>
</dbReference>
<evidence type="ECO:0008006" key="5">
    <source>
        <dbReference type="Google" id="ProtNLM"/>
    </source>
</evidence>
<organism evidence="1 4">
    <name type="scientific">Adineta ricciae</name>
    <name type="common">Rotifer</name>
    <dbReference type="NCBI Taxonomy" id="249248"/>
    <lineage>
        <taxon>Eukaryota</taxon>
        <taxon>Metazoa</taxon>
        <taxon>Spiralia</taxon>
        <taxon>Gnathifera</taxon>
        <taxon>Rotifera</taxon>
        <taxon>Eurotatoria</taxon>
        <taxon>Bdelloidea</taxon>
        <taxon>Adinetida</taxon>
        <taxon>Adinetidae</taxon>
        <taxon>Adineta</taxon>
    </lineage>
</organism>
<accession>A0A813Y292</accession>
<protein>
    <recommendedName>
        <fullName evidence="5">Histidine phosphatase family protein</fullName>
    </recommendedName>
</protein>
<dbReference type="SUPFAM" id="SSF53254">
    <property type="entry name" value="Phosphoglycerate mutase-like"/>
    <property type="match status" value="1"/>
</dbReference>
<comment type="caution">
    <text evidence="1">The sequence shown here is derived from an EMBL/GenBank/DDBJ whole genome shotgun (WGS) entry which is preliminary data.</text>
</comment>
<dbReference type="Proteomes" id="UP000663828">
    <property type="component" value="Unassembled WGS sequence"/>
</dbReference>
<evidence type="ECO:0000313" key="3">
    <source>
        <dbReference type="Proteomes" id="UP000663828"/>
    </source>
</evidence>
<sequence length="211" mass="23999">MSFTNQLLNVNSLRNQYIGVRHGESEANVAHLISSHPPVGTNIHGLSPTGQKQVVENTKSFLESSSPNASYVIISSDFRRARETAEILASTLSLSNGNKPDVQLDPRLRERFFGIYDGTSDENYELIWKTDEDNPTKNVTDQVEPPESVRERTTALVKELEDKYENQTIFLVSHGDSLQILQTAFQRLPNANQQRHLKHLERAEFRRLILK</sequence>
<dbReference type="SMART" id="SM00855">
    <property type="entry name" value="PGAM"/>
    <property type="match status" value="1"/>
</dbReference>
<reference evidence="1" key="1">
    <citation type="submission" date="2021-02" db="EMBL/GenBank/DDBJ databases">
        <authorList>
            <person name="Nowell W R."/>
        </authorList>
    </citation>
    <scope>NUCLEOTIDE SEQUENCE</scope>
</reference>
<dbReference type="InterPro" id="IPR013078">
    <property type="entry name" value="His_Pase_superF_clade-1"/>
</dbReference>
<evidence type="ECO:0000313" key="1">
    <source>
        <dbReference type="EMBL" id="CAF0875815.1"/>
    </source>
</evidence>
<dbReference type="Pfam" id="PF00300">
    <property type="entry name" value="His_Phos_1"/>
    <property type="match status" value="1"/>
</dbReference>
<dbReference type="InterPro" id="IPR029033">
    <property type="entry name" value="His_PPase_superfam"/>
</dbReference>
<dbReference type="Proteomes" id="UP000663852">
    <property type="component" value="Unassembled WGS sequence"/>
</dbReference>
<dbReference type="Gene3D" id="3.40.50.1240">
    <property type="entry name" value="Phosphoglycerate mutase-like"/>
    <property type="match status" value="1"/>
</dbReference>
<dbReference type="AlphaFoldDB" id="A0A813Y292"/>
<dbReference type="OrthoDB" id="354304at2759"/>
<evidence type="ECO:0000313" key="4">
    <source>
        <dbReference type="Proteomes" id="UP000663852"/>
    </source>
</evidence>
<dbReference type="PANTHER" id="PTHR47821:SF2">
    <property type="entry name" value="PHOSPHOGLYCERATE MUTASE FAMILY PROTEIN"/>
    <property type="match status" value="1"/>
</dbReference>